<evidence type="ECO:0000256" key="2">
    <source>
        <dbReference type="ARBA" id="ARBA00022679"/>
    </source>
</evidence>
<dbReference type="GO" id="GO:0030435">
    <property type="term" value="P:sporulation resulting in formation of a cellular spore"/>
    <property type="evidence" value="ECO:0007669"/>
    <property type="project" value="UniProtKB-KW"/>
</dbReference>
<comment type="caution">
    <text evidence="9">The sequence shown here is derived from an EMBL/GenBank/DDBJ whole genome shotgun (WGS) entry which is preliminary data.</text>
</comment>
<evidence type="ECO:0000256" key="6">
    <source>
        <dbReference type="ARBA" id="ARBA00022969"/>
    </source>
</evidence>
<dbReference type="EC" id="2.7.11.1" evidence="7"/>
<keyword evidence="1 7" id="KW-0723">Serine/threonine-protein kinase</keyword>
<evidence type="ECO:0000256" key="7">
    <source>
        <dbReference type="HAMAP-Rule" id="MF_00637"/>
    </source>
</evidence>
<dbReference type="RefSeq" id="WP_120113190.1">
    <property type="nucleotide sequence ID" value="NZ_QXQB01000004.1"/>
</dbReference>
<dbReference type="PANTHER" id="PTHR35526:SF3">
    <property type="entry name" value="ANTI-SIGMA-F FACTOR RSBW"/>
    <property type="match status" value="1"/>
</dbReference>
<dbReference type="InterPro" id="IPR036890">
    <property type="entry name" value="HATPase_C_sf"/>
</dbReference>
<feature type="domain" description="Histidine kinase/HSP90-like ATPase" evidence="8">
    <location>
        <begin position="37"/>
        <end position="142"/>
    </location>
</feature>
<name>A0A3A6PJE1_9BACL</name>
<accession>A0A3A6PJE1</accession>
<dbReference type="Pfam" id="PF13581">
    <property type="entry name" value="HATPase_c_2"/>
    <property type="match status" value="1"/>
</dbReference>
<dbReference type="GO" id="GO:0004674">
    <property type="term" value="F:protein serine/threonine kinase activity"/>
    <property type="evidence" value="ECO:0007669"/>
    <property type="project" value="UniProtKB-KW"/>
</dbReference>
<reference evidence="9 10" key="1">
    <citation type="submission" date="2018-09" db="EMBL/GenBank/DDBJ databases">
        <title>Paenibacillus aracenensis nov. sp. isolated from a cave in southern Spain.</title>
        <authorList>
            <person name="Jurado V."/>
            <person name="Gutierrez-Patricio S."/>
            <person name="Gonzalez-Pimentel J.L."/>
            <person name="Miller A.Z."/>
            <person name="Laiz L."/>
            <person name="Saiz-Jimenez C."/>
        </authorList>
    </citation>
    <scope>NUCLEOTIDE SEQUENCE [LARGE SCALE GENOMIC DNA]</scope>
    <source>
        <strain evidence="9 10">JCM 19203</strain>
    </source>
</reference>
<keyword evidence="10" id="KW-1185">Reference proteome</keyword>
<dbReference type="GO" id="GO:0005524">
    <property type="term" value="F:ATP binding"/>
    <property type="evidence" value="ECO:0007669"/>
    <property type="project" value="UniProtKB-KW"/>
</dbReference>
<dbReference type="Gene3D" id="3.30.565.10">
    <property type="entry name" value="Histidine kinase-like ATPase, C-terminal domain"/>
    <property type="match status" value="1"/>
</dbReference>
<keyword evidence="3 7" id="KW-0547">Nucleotide-binding</keyword>
<evidence type="ECO:0000313" key="9">
    <source>
        <dbReference type="EMBL" id="RJX38379.1"/>
    </source>
</evidence>
<dbReference type="SMART" id="SM00387">
    <property type="entry name" value="HATPase_c"/>
    <property type="match status" value="1"/>
</dbReference>
<evidence type="ECO:0000256" key="1">
    <source>
        <dbReference type="ARBA" id="ARBA00022527"/>
    </source>
</evidence>
<protein>
    <recommendedName>
        <fullName evidence="7">Anti-sigma F factor</fullName>
        <ecNumber evidence="7">2.7.11.1</ecNumber>
    </recommendedName>
    <alternativeName>
        <fullName evidence="7">Stage II sporulation protein AB</fullName>
    </alternativeName>
</protein>
<dbReference type="EMBL" id="QXQB01000004">
    <property type="protein sequence ID" value="RJX38379.1"/>
    <property type="molecule type" value="Genomic_DNA"/>
</dbReference>
<sequence>MTSRNELKLSFSARSENEAFARIAVAAFVSQLDPTMEELNDLKTAVSEAVTNAIIHGYESDATKMVDIEAVIDRDMVSIVISDHGRGIEDVELARQPLYTSKPELERSGMGFTIMENFMDRFEVSSSVGGGTRVDMQKRIESKKALYN</sequence>
<dbReference type="PANTHER" id="PTHR35526">
    <property type="entry name" value="ANTI-SIGMA-F FACTOR RSBW-RELATED"/>
    <property type="match status" value="1"/>
</dbReference>
<dbReference type="SUPFAM" id="SSF55874">
    <property type="entry name" value="ATPase domain of HSP90 chaperone/DNA topoisomerase II/histidine kinase"/>
    <property type="match status" value="1"/>
</dbReference>
<keyword evidence="4 7" id="KW-0418">Kinase</keyword>
<dbReference type="InterPro" id="IPR003594">
    <property type="entry name" value="HATPase_dom"/>
</dbReference>
<dbReference type="InterPro" id="IPR050267">
    <property type="entry name" value="Anti-sigma-factor_SerPK"/>
</dbReference>
<dbReference type="GO" id="GO:0106310">
    <property type="term" value="F:protein serine kinase activity"/>
    <property type="evidence" value="ECO:0007669"/>
    <property type="project" value="RHEA"/>
</dbReference>
<keyword evidence="2 7" id="KW-0808">Transferase</keyword>
<evidence type="ECO:0000313" key="10">
    <source>
        <dbReference type="Proteomes" id="UP000267798"/>
    </source>
</evidence>
<evidence type="ECO:0000259" key="8">
    <source>
        <dbReference type="SMART" id="SM00387"/>
    </source>
</evidence>
<comment type="similarity">
    <text evidence="7">Belongs to the anti-sigma-factor family.</text>
</comment>
<gene>
    <name evidence="7" type="primary">spoIIAB</name>
    <name evidence="9" type="ORF">D3P09_20240</name>
</gene>
<evidence type="ECO:0000256" key="4">
    <source>
        <dbReference type="ARBA" id="ARBA00022777"/>
    </source>
</evidence>
<evidence type="ECO:0000256" key="3">
    <source>
        <dbReference type="ARBA" id="ARBA00022741"/>
    </source>
</evidence>
<dbReference type="NCBIfam" id="TIGR01925">
    <property type="entry name" value="spIIAB"/>
    <property type="match status" value="1"/>
</dbReference>
<keyword evidence="5 7" id="KW-0067">ATP-binding</keyword>
<evidence type="ECO:0000256" key="5">
    <source>
        <dbReference type="ARBA" id="ARBA00022840"/>
    </source>
</evidence>
<dbReference type="GO" id="GO:0042174">
    <property type="term" value="P:negative regulation of sporulation resulting in formation of a cellular spore"/>
    <property type="evidence" value="ECO:0007669"/>
    <property type="project" value="InterPro"/>
</dbReference>
<dbReference type="GO" id="GO:0016989">
    <property type="term" value="F:sigma factor antagonist activity"/>
    <property type="evidence" value="ECO:0007669"/>
    <property type="project" value="InterPro"/>
</dbReference>
<comment type="catalytic activity">
    <reaction evidence="7">
        <text>L-threonyl-[protein] + ATP = O-phospho-L-threonyl-[protein] + ADP + H(+)</text>
        <dbReference type="Rhea" id="RHEA:46608"/>
        <dbReference type="Rhea" id="RHEA-COMP:11060"/>
        <dbReference type="Rhea" id="RHEA-COMP:11605"/>
        <dbReference type="ChEBI" id="CHEBI:15378"/>
        <dbReference type="ChEBI" id="CHEBI:30013"/>
        <dbReference type="ChEBI" id="CHEBI:30616"/>
        <dbReference type="ChEBI" id="CHEBI:61977"/>
        <dbReference type="ChEBI" id="CHEBI:456216"/>
        <dbReference type="EC" id="2.7.11.1"/>
    </reaction>
</comment>
<proteinExistence type="inferred from homology"/>
<dbReference type="AlphaFoldDB" id="A0A3A6PJE1"/>
<organism evidence="9 10">
    <name type="scientific">Paenibacillus pinisoli</name>
    <dbReference type="NCBI Taxonomy" id="1276110"/>
    <lineage>
        <taxon>Bacteria</taxon>
        <taxon>Bacillati</taxon>
        <taxon>Bacillota</taxon>
        <taxon>Bacilli</taxon>
        <taxon>Bacillales</taxon>
        <taxon>Paenibacillaceae</taxon>
        <taxon>Paenibacillus</taxon>
    </lineage>
</organism>
<comment type="catalytic activity">
    <reaction evidence="7">
        <text>L-seryl-[protein] + ATP = O-phospho-L-seryl-[protein] + ADP + H(+)</text>
        <dbReference type="Rhea" id="RHEA:17989"/>
        <dbReference type="Rhea" id="RHEA-COMP:9863"/>
        <dbReference type="Rhea" id="RHEA-COMP:11604"/>
        <dbReference type="ChEBI" id="CHEBI:15378"/>
        <dbReference type="ChEBI" id="CHEBI:29999"/>
        <dbReference type="ChEBI" id="CHEBI:30616"/>
        <dbReference type="ChEBI" id="CHEBI:83421"/>
        <dbReference type="ChEBI" id="CHEBI:456216"/>
        <dbReference type="EC" id="2.7.11.1"/>
    </reaction>
</comment>
<dbReference type="OrthoDB" id="9768808at2"/>
<comment type="function">
    <text evidence="7">Binds to sigma F and blocks its ability to form an RNA polymerase holoenzyme (E-sigma F). Phosphorylates SpoIIAA on a serine residue. This phosphorylation may enable SpoIIAA to act as an anti-anti-sigma factor that counteracts SpoIIAB and thus releases sigma F from inhibition.</text>
</comment>
<keyword evidence="6 7" id="KW-0749">Sporulation</keyword>
<dbReference type="GO" id="GO:0030436">
    <property type="term" value="P:asexual sporulation"/>
    <property type="evidence" value="ECO:0007669"/>
    <property type="project" value="UniProtKB-UniRule"/>
</dbReference>
<dbReference type="Proteomes" id="UP000267798">
    <property type="component" value="Unassembled WGS sequence"/>
</dbReference>
<dbReference type="HAMAP" id="MF_00637">
    <property type="entry name" value="Anti_sigma_F"/>
    <property type="match status" value="1"/>
</dbReference>
<dbReference type="InterPro" id="IPR010194">
    <property type="entry name" value="Anti-sigma_F"/>
</dbReference>